<dbReference type="InterPro" id="IPR003682">
    <property type="entry name" value="rRNA_ssu_MeTfrase_G"/>
</dbReference>
<evidence type="ECO:0000256" key="3">
    <source>
        <dbReference type="ARBA" id="ARBA00022603"/>
    </source>
</evidence>
<keyword evidence="4 6" id="KW-0808">Transferase</keyword>
<protein>
    <recommendedName>
        <fullName evidence="6">Ribosomal RNA small subunit methyltransferase G</fullName>
        <ecNumber evidence="6">2.1.1.-</ecNumber>
    </recommendedName>
    <alternativeName>
        <fullName evidence="6">16S rRNA 7-methylguanosine methyltransferase</fullName>
        <shortName evidence="6">16S rRNA m7G methyltransferase</shortName>
    </alternativeName>
</protein>
<dbReference type="GO" id="GO:0070043">
    <property type="term" value="F:rRNA (guanine-N7-)-methyltransferase activity"/>
    <property type="evidence" value="ECO:0007669"/>
    <property type="project" value="UniProtKB-UniRule"/>
</dbReference>
<evidence type="ECO:0000313" key="8">
    <source>
        <dbReference type="Proteomes" id="UP000179242"/>
    </source>
</evidence>
<evidence type="ECO:0000313" key="7">
    <source>
        <dbReference type="EMBL" id="OGC40646.1"/>
    </source>
</evidence>
<dbReference type="PANTHER" id="PTHR31760">
    <property type="entry name" value="S-ADENOSYL-L-METHIONINE-DEPENDENT METHYLTRANSFERASES SUPERFAMILY PROTEIN"/>
    <property type="match status" value="1"/>
</dbReference>
<feature type="binding site" evidence="6">
    <location>
        <position position="61"/>
    </location>
    <ligand>
        <name>S-adenosyl-L-methionine</name>
        <dbReference type="ChEBI" id="CHEBI:59789"/>
    </ligand>
</feature>
<keyword evidence="2 6" id="KW-0698">rRNA processing</keyword>
<keyword evidence="5 6" id="KW-0949">S-adenosyl-L-methionine</keyword>
<dbReference type="SUPFAM" id="SSF53335">
    <property type="entry name" value="S-adenosyl-L-methionine-dependent methyltransferases"/>
    <property type="match status" value="1"/>
</dbReference>
<dbReference type="InterPro" id="IPR029063">
    <property type="entry name" value="SAM-dependent_MTases_sf"/>
</dbReference>
<dbReference type="AlphaFoldDB" id="A0A1F4U6R1"/>
<evidence type="ECO:0000256" key="2">
    <source>
        <dbReference type="ARBA" id="ARBA00022552"/>
    </source>
</evidence>
<dbReference type="EMBL" id="MEUJ01000003">
    <property type="protein sequence ID" value="OGC40646.1"/>
    <property type="molecule type" value="Genomic_DNA"/>
</dbReference>
<feature type="binding site" evidence="6">
    <location>
        <position position="56"/>
    </location>
    <ligand>
        <name>S-adenosyl-L-methionine</name>
        <dbReference type="ChEBI" id="CHEBI:59789"/>
    </ligand>
</feature>
<dbReference type="Proteomes" id="UP000179242">
    <property type="component" value="Unassembled WGS sequence"/>
</dbReference>
<dbReference type="GO" id="GO:0005829">
    <property type="term" value="C:cytosol"/>
    <property type="evidence" value="ECO:0007669"/>
    <property type="project" value="TreeGrafter"/>
</dbReference>
<keyword evidence="1 6" id="KW-0963">Cytoplasm</keyword>
<dbReference type="EC" id="2.1.1.-" evidence="6"/>
<feature type="binding site" evidence="6">
    <location>
        <begin position="79"/>
        <end position="81"/>
    </location>
    <ligand>
        <name>S-adenosyl-L-methionine</name>
        <dbReference type="ChEBI" id="CHEBI:59789"/>
    </ligand>
</feature>
<dbReference type="PIRSF" id="PIRSF003078">
    <property type="entry name" value="GidB"/>
    <property type="match status" value="1"/>
</dbReference>
<comment type="subcellular location">
    <subcellularLocation>
        <location evidence="6">Cytoplasm</location>
    </subcellularLocation>
</comment>
<evidence type="ECO:0000256" key="6">
    <source>
        <dbReference type="HAMAP-Rule" id="MF_00074"/>
    </source>
</evidence>
<evidence type="ECO:0000256" key="1">
    <source>
        <dbReference type="ARBA" id="ARBA00022490"/>
    </source>
</evidence>
<evidence type="ECO:0000256" key="4">
    <source>
        <dbReference type="ARBA" id="ARBA00022679"/>
    </source>
</evidence>
<dbReference type="CDD" id="cd02440">
    <property type="entry name" value="AdoMet_MTases"/>
    <property type="match status" value="1"/>
</dbReference>
<feature type="binding site" evidence="6">
    <location>
        <begin position="107"/>
        <end position="108"/>
    </location>
    <ligand>
        <name>S-adenosyl-L-methionine</name>
        <dbReference type="ChEBI" id="CHEBI:59789"/>
    </ligand>
</feature>
<dbReference type="PANTHER" id="PTHR31760:SF0">
    <property type="entry name" value="S-ADENOSYL-L-METHIONINE-DEPENDENT METHYLTRANSFERASES SUPERFAMILY PROTEIN"/>
    <property type="match status" value="1"/>
</dbReference>
<keyword evidence="3 6" id="KW-0489">Methyltransferase</keyword>
<feature type="binding site" evidence="6">
    <location>
        <position position="124"/>
    </location>
    <ligand>
        <name>S-adenosyl-L-methionine</name>
        <dbReference type="ChEBI" id="CHEBI:59789"/>
    </ligand>
</feature>
<gene>
    <name evidence="6" type="primary">rsmG</name>
    <name evidence="7" type="ORF">A2438_06500</name>
</gene>
<accession>A0A1F4U6R1</accession>
<organism evidence="7 8">
    <name type="scientific">candidate division WOR-1 bacterium RIFOXYC2_FULL_46_14</name>
    <dbReference type="NCBI Taxonomy" id="1802587"/>
    <lineage>
        <taxon>Bacteria</taxon>
        <taxon>Bacillati</taxon>
        <taxon>Saganbacteria</taxon>
    </lineage>
</organism>
<comment type="function">
    <text evidence="6">Specifically methylates the N7 position of a guanine in 16S rRNA.</text>
</comment>
<sequence length="187" mass="20650">MDDKFEKYIEELLLWNKKFNLTSITDPKEIKIKHFEDSLSILQAIDLTNQSVVDIGSGAGFPGIPLKLARPGILLTLIEATRKKTEFLNHIVKTLGLSGVVVVWGRAETLKNKYAEKFDVAVARAVAKLPELIKLAFPLLKPGGILIAQKGPNVEPAGVKVKEIKEITLSNGHKRTLVVVEKATHPR</sequence>
<comment type="caution">
    <text evidence="7">The sequence shown here is derived from an EMBL/GenBank/DDBJ whole genome shotgun (WGS) entry which is preliminary data.</text>
</comment>
<name>A0A1F4U6R1_UNCSA</name>
<reference evidence="7 8" key="1">
    <citation type="journal article" date="2016" name="Nat. Commun.">
        <title>Thousands of microbial genomes shed light on interconnected biogeochemical processes in an aquifer system.</title>
        <authorList>
            <person name="Anantharaman K."/>
            <person name="Brown C.T."/>
            <person name="Hug L.A."/>
            <person name="Sharon I."/>
            <person name="Castelle C.J."/>
            <person name="Probst A.J."/>
            <person name="Thomas B.C."/>
            <person name="Singh A."/>
            <person name="Wilkins M.J."/>
            <person name="Karaoz U."/>
            <person name="Brodie E.L."/>
            <person name="Williams K.H."/>
            <person name="Hubbard S.S."/>
            <person name="Banfield J.F."/>
        </authorList>
    </citation>
    <scope>NUCLEOTIDE SEQUENCE [LARGE SCALE GENOMIC DNA]</scope>
</reference>
<evidence type="ECO:0000256" key="5">
    <source>
        <dbReference type="ARBA" id="ARBA00022691"/>
    </source>
</evidence>
<dbReference type="Gene3D" id="3.40.50.150">
    <property type="entry name" value="Vaccinia Virus protein VP39"/>
    <property type="match status" value="1"/>
</dbReference>
<dbReference type="NCBIfam" id="TIGR00138">
    <property type="entry name" value="rsmG_gidB"/>
    <property type="match status" value="1"/>
</dbReference>
<dbReference type="Pfam" id="PF02527">
    <property type="entry name" value="GidB"/>
    <property type="match status" value="1"/>
</dbReference>
<comment type="similarity">
    <text evidence="6">Belongs to the methyltransferase superfamily. RNA methyltransferase RsmG family.</text>
</comment>
<dbReference type="HAMAP" id="MF_00074">
    <property type="entry name" value="16SrRNA_methyltr_G"/>
    <property type="match status" value="1"/>
</dbReference>
<proteinExistence type="inferred from homology"/>